<dbReference type="GO" id="GO:0070179">
    <property type="term" value="P:D-serine biosynthetic process"/>
    <property type="evidence" value="ECO:0007669"/>
    <property type="project" value="TreeGrafter"/>
</dbReference>
<evidence type="ECO:0000256" key="8">
    <source>
        <dbReference type="ARBA" id="ARBA00023239"/>
    </source>
</evidence>
<dbReference type="OrthoDB" id="9811476at2"/>
<dbReference type="EMBL" id="CP011125">
    <property type="protein sequence ID" value="AKF03487.1"/>
    <property type="molecule type" value="Genomic_DNA"/>
</dbReference>
<keyword evidence="11" id="KW-1185">Reference proteome</keyword>
<evidence type="ECO:0000313" key="10">
    <source>
        <dbReference type="EMBL" id="AKF03487.1"/>
    </source>
</evidence>
<dbReference type="PROSITE" id="PS00165">
    <property type="entry name" value="DEHYDRATASE_SER_THR"/>
    <property type="match status" value="1"/>
</dbReference>
<dbReference type="GO" id="GO:0000287">
    <property type="term" value="F:magnesium ion binding"/>
    <property type="evidence" value="ECO:0007669"/>
    <property type="project" value="TreeGrafter"/>
</dbReference>
<comment type="cofactor">
    <cofactor evidence="3">
        <name>Mn(2+)</name>
        <dbReference type="ChEBI" id="CHEBI:29035"/>
    </cofactor>
</comment>
<evidence type="ECO:0000313" key="11">
    <source>
        <dbReference type="Proteomes" id="UP000034883"/>
    </source>
</evidence>
<name>A0A0F6VZC4_9BACT</name>
<evidence type="ECO:0000259" key="9">
    <source>
        <dbReference type="Pfam" id="PF00291"/>
    </source>
</evidence>
<reference evidence="10 11" key="1">
    <citation type="submission" date="2015-03" db="EMBL/GenBank/DDBJ databases">
        <title>Genome assembly of Sandaracinus amylolyticus DSM 53668.</title>
        <authorList>
            <person name="Sharma G."/>
            <person name="Subramanian S."/>
        </authorList>
    </citation>
    <scope>NUCLEOTIDE SEQUENCE [LARGE SCALE GENOMIC DNA]</scope>
    <source>
        <strain evidence="10 11">DSM 53668</strain>
    </source>
</reference>
<dbReference type="GO" id="GO:0030170">
    <property type="term" value="F:pyridoxal phosphate binding"/>
    <property type="evidence" value="ECO:0007669"/>
    <property type="project" value="InterPro"/>
</dbReference>
<dbReference type="FunFam" id="3.40.50.1100:FF:000005">
    <property type="entry name" value="Threonine dehydratase catabolic"/>
    <property type="match status" value="1"/>
</dbReference>
<comment type="cofactor">
    <cofactor evidence="4">
        <name>Mg(2+)</name>
        <dbReference type="ChEBI" id="CHEBI:18420"/>
    </cofactor>
</comment>
<keyword evidence="6" id="KW-0460">Magnesium</keyword>
<dbReference type="FunFam" id="3.40.50.1100:FF:000007">
    <property type="entry name" value="L-threonine dehydratase catabolic TdcB"/>
    <property type="match status" value="1"/>
</dbReference>
<evidence type="ECO:0000256" key="7">
    <source>
        <dbReference type="ARBA" id="ARBA00022898"/>
    </source>
</evidence>
<dbReference type="SUPFAM" id="SSF53686">
    <property type="entry name" value="Tryptophan synthase beta subunit-like PLP-dependent enzymes"/>
    <property type="match status" value="1"/>
</dbReference>
<evidence type="ECO:0000256" key="3">
    <source>
        <dbReference type="ARBA" id="ARBA00001936"/>
    </source>
</evidence>
<dbReference type="Pfam" id="PF00291">
    <property type="entry name" value="PALP"/>
    <property type="match status" value="1"/>
</dbReference>
<sequence>MSERYAADLAAVREAAERIRPWAIRTPVMTSSTMDARSGRELFFKCETFQRVGAFKFRGACNAVMKLDDATAARGVATHSSGNHAQALALAAKLRGIPAHVVMPTSAPAIKKEAVLGYGANVIPCAPTLAAREETAARVVAETGATLIPPYDHPDVIAGQGTIALELLDEIADLDAIVVPIGGGGMISGIALAARELAPRVKVIAAEPAGADDAARSKAGGALVPQTGPKTIADGLLTSLGSLTWPVVRDVVDRVITVDEDAIVRAMRLVFERMKLVIEPSAAVGVAVALSDAMREVEGAQRVGVVLCGGNVALDRLPWITRPA</sequence>
<keyword evidence="7" id="KW-0663">Pyridoxal phosphate</keyword>
<dbReference type="GO" id="GO:0030378">
    <property type="term" value="F:serine racemase activity"/>
    <property type="evidence" value="ECO:0007669"/>
    <property type="project" value="TreeGrafter"/>
</dbReference>
<gene>
    <name evidence="10" type="ORF">DB32_000636</name>
</gene>
<dbReference type="STRING" id="927083.DB32_000636"/>
<dbReference type="Gene3D" id="3.40.50.1100">
    <property type="match status" value="2"/>
</dbReference>
<evidence type="ECO:0000256" key="1">
    <source>
        <dbReference type="ARBA" id="ARBA00001913"/>
    </source>
</evidence>
<accession>A0A0F6VZC4</accession>
<feature type="domain" description="Tryptophan synthase beta chain-like PALP" evidence="9">
    <location>
        <begin position="23"/>
        <end position="309"/>
    </location>
</feature>
<comment type="cofactor">
    <cofactor evidence="1">
        <name>Ca(2+)</name>
        <dbReference type="ChEBI" id="CHEBI:29108"/>
    </cofactor>
</comment>
<evidence type="ECO:0000256" key="2">
    <source>
        <dbReference type="ARBA" id="ARBA00001933"/>
    </source>
</evidence>
<protein>
    <submittedName>
        <fullName evidence="10">Threonine dehydratase, catabolic</fullName>
    </submittedName>
</protein>
<dbReference type="KEGG" id="samy:DB32_000636"/>
<dbReference type="CDD" id="cd01562">
    <property type="entry name" value="Thr-dehyd"/>
    <property type="match status" value="1"/>
</dbReference>
<comment type="similarity">
    <text evidence="5">Belongs to the serine/threonine dehydratase family.</text>
</comment>
<dbReference type="InterPro" id="IPR001926">
    <property type="entry name" value="TrpB-like_PALP"/>
</dbReference>
<dbReference type="AlphaFoldDB" id="A0A0F6VZC4"/>
<dbReference type="GO" id="GO:0003941">
    <property type="term" value="F:L-serine ammonia-lyase activity"/>
    <property type="evidence" value="ECO:0007669"/>
    <property type="project" value="TreeGrafter"/>
</dbReference>
<dbReference type="PANTHER" id="PTHR43050">
    <property type="entry name" value="SERINE / THREONINE RACEMASE FAMILY MEMBER"/>
    <property type="match status" value="1"/>
</dbReference>
<evidence type="ECO:0000256" key="6">
    <source>
        <dbReference type="ARBA" id="ARBA00022842"/>
    </source>
</evidence>
<keyword evidence="8" id="KW-0456">Lyase</keyword>
<evidence type="ECO:0000256" key="5">
    <source>
        <dbReference type="ARBA" id="ARBA00010869"/>
    </source>
</evidence>
<dbReference type="RefSeq" id="WP_053230942.1">
    <property type="nucleotide sequence ID" value="NZ_CP011125.1"/>
</dbReference>
<dbReference type="PANTHER" id="PTHR43050:SF1">
    <property type="entry name" value="SERINE RACEMASE"/>
    <property type="match status" value="1"/>
</dbReference>
<evidence type="ECO:0000256" key="4">
    <source>
        <dbReference type="ARBA" id="ARBA00001946"/>
    </source>
</evidence>
<comment type="cofactor">
    <cofactor evidence="2">
        <name>pyridoxal 5'-phosphate</name>
        <dbReference type="ChEBI" id="CHEBI:597326"/>
    </cofactor>
</comment>
<proteinExistence type="inferred from homology"/>
<dbReference type="InterPro" id="IPR036052">
    <property type="entry name" value="TrpB-like_PALP_sf"/>
</dbReference>
<dbReference type="GO" id="GO:0005524">
    <property type="term" value="F:ATP binding"/>
    <property type="evidence" value="ECO:0007669"/>
    <property type="project" value="TreeGrafter"/>
</dbReference>
<dbReference type="Proteomes" id="UP000034883">
    <property type="component" value="Chromosome"/>
</dbReference>
<organism evidence="10 11">
    <name type="scientific">Sandaracinus amylolyticus</name>
    <dbReference type="NCBI Taxonomy" id="927083"/>
    <lineage>
        <taxon>Bacteria</taxon>
        <taxon>Pseudomonadati</taxon>
        <taxon>Myxococcota</taxon>
        <taxon>Polyangia</taxon>
        <taxon>Polyangiales</taxon>
        <taxon>Sandaracinaceae</taxon>
        <taxon>Sandaracinus</taxon>
    </lineage>
</organism>
<dbReference type="GO" id="GO:0018114">
    <property type="term" value="F:threonine racemase activity"/>
    <property type="evidence" value="ECO:0007669"/>
    <property type="project" value="TreeGrafter"/>
</dbReference>
<dbReference type="InterPro" id="IPR000634">
    <property type="entry name" value="Ser/Thr_deHydtase_PyrdxlP-BS"/>
</dbReference>